<dbReference type="InterPro" id="IPR011006">
    <property type="entry name" value="CheY-like_superfamily"/>
</dbReference>
<dbReference type="NCBIfam" id="TIGR00254">
    <property type="entry name" value="GGDEF"/>
    <property type="match status" value="1"/>
</dbReference>
<proteinExistence type="predicted"/>
<dbReference type="SUPFAM" id="SSF55073">
    <property type="entry name" value="Nucleotide cyclase"/>
    <property type="match status" value="1"/>
</dbReference>
<reference evidence="7" key="1">
    <citation type="journal article" date="2019" name="Int. J. Syst. Evol. Microbiol.">
        <title>The Global Catalogue of Microorganisms (GCM) 10K type strain sequencing project: providing services to taxonomists for standard genome sequencing and annotation.</title>
        <authorList>
            <consortium name="The Broad Institute Genomics Platform"/>
            <consortium name="The Broad Institute Genome Sequencing Center for Infectious Disease"/>
            <person name="Wu L."/>
            <person name="Ma J."/>
        </authorList>
    </citation>
    <scope>NUCLEOTIDE SEQUENCE [LARGE SCALE GENOMIC DNA]</scope>
    <source>
        <strain evidence="7">CGMCC 1.12478</strain>
    </source>
</reference>
<dbReference type="InterPro" id="IPR050469">
    <property type="entry name" value="Diguanylate_Cyclase"/>
</dbReference>
<feature type="domain" description="Response regulatory" evidence="4">
    <location>
        <begin position="4"/>
        <end position="120"/>
    </location>
</feature>
<dbReference type="Proteomes" id="UP000645462">
    <property type="component" value="Unassembled WGS sequence"/>
</dbReference>
<sequence>MPGSVLIIDAMSNRRIHLRSRLDTAAYPVDMAESQAEGLARIRQDPPDVVIIADDLPGLRLRQVCKLLRSNPMTQLTTIVVAVQRENHSARVSALRDGAYDVIDQTADAADLKARMRSFLRTRHLSEDTQTPSVPQAAQGMAEAVPDFAPKIVATFVTFPAQGSAPPLQSAIAPESGIDARALAAQAARRAPDAETDVYVLIEPAQGDEARDTLGALLTHPASRHSRILFVTDCSAQRASPLDLGAHDQVPSTVSPTELALRIQRLARRKRDADRARKTTTELGQKAYVDVLTGLNNRTAMEEYLVRTDRALAEYPRAVAMMIVDLDHFKAINDTHGHAAGDTILAHVARTMKSRLRDGDFIARYGGEEFLIVLPDVGPGEARSVAQRMRNAVADSPKAIENGTHVRATVSIGVAMASRSDRLSTADLRRAADAALYDAKRNGRNRIEVAHHAALLGTPQQRMSAGL</sequence>
<dbReference type="InterPro" id="IPR043128">
    <property type="entry name" value="Rev_trsase/Diguanyl_cyclase"/>
</dbReference>
<dbReference type="Pfam" id="PF00990">
    <property type="entry name" value="GGDEF"/>
    <property type="match status" value="1"/>
</dbReference>
<organism evidence="6 7">
    <name type="scientific">Marivita lacus</name>
    <dbReference type="NCBI Taxonomy" id="1323742"/>
    <lineage>
        <taxon>Bacteria</taxon>
        <taxon>Pseudomonadati</taxon>
        <taxon>Pseudomonadota</taxon>
        <taxon>Alphaproteobacteria</taxon>
        <taxon>Rhodobacterales</taxon>
        <taxon>Roseobacteraceae</taxon>
        <taxon>Marivita</taxon>
    </lineage>
</organism>
<dbReference type="CDD" id="cd01949">
    <property type="entry name" value="GGDEF"/>
    <property type="match status" value="1"/>
</dbReference>
<dbReference type="PROSITE" id="PS50887">
    <property type="entry name" value="GGDEF"/>
    <property type="match status" value="1"/>
</dbReference>
<dbReference type="Gene3D" id="3.30.70.270">
    <property type="match status" value="1"/>
</dbReference>
<evidence type="ECO:0000256" key="1">
    <source>
        <dbReference type="ARBA" id="ARBA00012528"/>
    </source>
</evidence>
<evidence type="ECO:0000256" key="2">
    <source>
        <dbReference type="ARBA" id="ARBA00034247"/>
    </source>
</evidence>
<evidence type="ECO:0000313" key="6">
    <source>
        <dbReference type="EMBL" id="GGB87466.1"/>
    </source>
</evidence>
<name>A0ABQ1K8U0_9RHOB</name>
<evidence type="ECO:0000313" key="7">
    <source>
        <dbReference type="Proteomes" id="UP000645462"/>
    </source>
</evidence>
<dbReference type="InterPro" id="IPR000160">
    <property type="entry name" value="GGDEF_dom"/>
</dbReference>
<evidence type="ECO:0000259" key="4">
    <source>
        <dbReference type="PROSITE" id="PS50110"/>
    </source>
</evidence>
<keyword evidence="7" id="KW-1185">Reference proteome</keyword>
<dbReference type="SMART" id="SM00267">
    <property type="entry name" value="GGDEF"/>
    <property type="match status" value="1"/>
</dbReference>
<dbReference type="PANTHER" id="PTHR45138">
    <property type="entry name" value="REGULATORY COMPONENTS OF SENSORY TRANSDUCTION SYSTEM"/>
    <property type="match status" value="1"/>
</dbReference>
<feature type="domain" description="GGDEF" evidence="5">
    <location>
        <begin position="317"/>
        <end position="452"/>
    </location>
</feature>
<evidence type="ECO:0000259" key="5">
    <source>
        <dbReference type="PROSITE" id="PS50887"/>
    </source>
</evidence>
<comment type="catalytic activity">
    <reaction evidence="2">
        <text>2 GTP = 3',3'-c-di-GMP + 2 diphosphate</text>
        <dbReference type="Rhea" id="RHEA:24898"/>
        <dbReference type="ChEBI" id="CHEBI:33019"/>
        <dbReference type="ChEBI" id="CHEBI:37565"/>
        <dbReference type="ChEBI" id="CHEBI:58805"/>
        <dbReference type="EC" id="2.7.7.65"/>
    </reaction>
</comment>
<dbReference type="PROSITE" id="PS50110">
    <property type="entry name" value="RESPONSE_REGULATORY"/>
    <property type="match status" value="1"/>
</dbReference>
<dbReference type="CDD" id="cd00156">
    <property type="entry name" value="REC"/>
    <property type="match status" value="1"/>
</dbReference>
<dbReference type="RefSeq" id="WP_188479911.1">
    <property type="nucleotide sequence ID" value="NZ_BMFC01000001.1"/>
</dbReference>
<dbReference type="InterPro" id="IPR001789">
    <property type="entry name" value="Sig_transdc_resp-reg_receiver"/>
</dbReference>
<protein>
    <recommendedName>
        <fullName evidence="1">diguanylate cyclase</fullName>
        <ecNumber evidence="1">2.7.7.65</ecNumber>
    </recommendedName>
</protein>
<evidence type="ECO:0000256" key="3">
    <source>
        <dbReference type="PROSITE-ProRule" id="PRU00169"/>
    </source>
</evidence>
<dbReference type="Pfam" id="PF00072">
    <property type="entry name" value="Response_reg"/>
    <property type="match status" value="1"/>
</dbReference>
<comment type="caution">
    <text evidence="3">Lacks conserved residue(s) required for the propagation of feature annotation.</text>
</comment>
<dbReference type="EMBL" id="BMFC01000001">
    <property type="protein sequence ID" value="GGB87466.1"/>
    <property type="molecule type" value="Genomic_DNA"/>
</dbReference>
<dbReference type="Gene3D" id="3.40.50.2300">
    <property type="match status" value="1"/>
</dbReference>
<dbReference type="SUPFAM" id="SSF52172">
    <property type="entry name" value="CheY-like"/>
    <property type="match status" value="1"/>
</dbReference>
<comment type="caution">
    <text evidence="6">The sequence shown here is derived from an EMBL/GenBank/DDBJ whole genome shotgun (WGS) entry which is preliminary data.</text>
</comment>
<dbReference type="EC" id="2.7.7.65" evidence="1"/>
<gene>
    <name evidence="6" type="ORF">GCM10011363_00120</name>
</gene>
<dbReference type="PANTHER" id="PTHR45138:SF9">
    <property type="entry name" value="DIGUANYLATE CYCLASE DGCM-RELATED"/>
    <property type="match status" value="1"/>
</dbReference>
<accession>A0ABQ1K8U0</accession>
<dbReference type="InterPro" id="IPR029787">
    <property type="entry name" value="Nucleotide_cyclase"/>
</dbReference>